<accession>A0AA96LD81</accession>
<protein>
    <submittedName>
        <fullName evidence="2">Cupin domain-containing protein</fullName>
    </submittedName>
</protein>
<name>A0AA96LD81_9BACL</name>
<dbReference type="InterPro" id="IPR013096">
    <property type="entry name" value="Cupin_2"/>
</dbReference>
<dbReference type="KEGG" id="paun:MJA45_26920"/>
<dbReference type="Gene3D" id="2.60.120.10">
    <property type="entry name" value="Jelly Rolls"/>
    <property type="match status" value="1"/>
</dbReference>
<dbReference type="Pfam" id="PF07883">
    <property type="entry name" value="Cupin_2"/>
    <property type="match status" value="1"/>
</dbReference>
<dbReference type="Proteomes" id="UP001305702">
    <property type="component" value="Chromosome"/>
</dbReference>
<dbReference type="PANTHER" id="PTHR40112:SF1">
    <property type="entry name" value="H2HPP ISOMERASE"/>
    <property type="match status" value="1"/>
</dbReference>
<feature type="domain" description="Cupin type-2" evidence="1">
    <location>
        <begin position="29"/>
        <end position="87"/>
    </location>
</feature>
<dbReference type="AlphaFoldDB" id="A0AA96LD81"/>
<organism evidence="2 3">
    <name type="scientific">Paenibacillus aurantius</name>
    <dbReference type="NCBI Taxonomy" id="2918900"/>
    <lineage>
        <taxon>Bacteria</taxon>
        <taxon>Bacillati</taxon>
        <taxon>Bacillota</taxon>
        <taxon>Bacilli</taxon>
        <taxon>Bacillales</taxon>
        <taxon>Paenibacillaceae</taxon>
        <taxon>Paenibacillus</taxon>
    </lineage>
</organism>
<dbReference type="PIRSF" id="PIRSF029883">
    <property type="entry name" value="KdgF"/>
    <property type="match status" value="1"/>
</dbReference>
<sequence>MEFNKEWQPAEPGVRRRIVTVGRQMMSMIVEFEAGAEGYVHSHPHEQTTYVIRGEFAFTIDGTVHQVREGDTLYIPSDAKHGVTAVTAGALFDTFTPIREDLLKR</sequence>
<dbReference type="InterPro" id="IPR011051">
    <property type="entry name" value="RmlC_Cupin_sf"/>
</dbReference>
<gene>
    <name evidence="2" type="ORF">MJA45_26920</name>
</gene>
<dbReference type="InterPro" id="IPR052535">
    <property type="entry name" value="Bacilysin_H2HPP_isomerase"/>
</dbReference>
<proteinExistence type="predicted"/>
<dbReference type="SUPFAM" id="SSF51182">
    <property type="entry name" value="RmlC-like cupins"/>
    <property type="match status" value="1"/>
</dbReference>
<dbReference type="PANTHER" id="PTHR40112">
    <property type="entry name" value="H2HPP ISOMERASE"/>
    <property type="match status" value="1"/>
</dbReference>
<evidence type="ECO:0000313" key="3">
    <source>
        <dbReference type="Proteomes" id="UP001305702"/>
    </source>
</evidence>
<reference evidence="2 3" key="1">
    <citation type="submission" date="2022-02" db="EMBL/GenBank/DDBJ databases">
        <title>Paenibacillus sp. MBLB1776 Whole Genome Shotgun Sequencing.</title>
        <authorList>
            <person name="Hwang C.Y."/>
            <person name="Cho E.-S."/>
            <person name="Seo M.-J."/>
        </authorList>
    </citation>
    <scope>NUCLEOTIDE SEQUENCE [LARGE SCALE GENOMIC DNA]</scope>
    <source>
        <strain evidence="2 3">MBLB1776</strain>
    </source>
</reference>
<evidence type="ECO:0000313" key="2">
    <source>
        <dbReference type="EMBL" id="WNQ11190.1"/>
    </source>
</evidence>
<evidence type="ECO:0000259" key="1">
    <source>
        <dbReference type="Pfam" id="PF07883"/>
    </source>
</evidence>
<dbReference type="CDD" id="cd02238">
    <property type="entry name" value="cupin_KdgF"/>
    <property type="match status" value="1"/>
</dbReference>
<dbReference type="RefSeq" id="WP_315604966.1">
    <property type="nucleotide sequence ID" value="NZ_CP130318.1"/>
</dbReference>
<dbReference type="InterPro" id="IPR014710">
    <property type="entry name" value="RmlC-like_jellyroll"/>
</dbReference>
<dbReference type="InterPro" id="IPR025499">
    <property type="entry name" value="KdgF"/>
</dbReference>
<dbReference type="EMBL" id="CP130318">
    <property type="protein sequence ID" value="WNQ11190.1"/>
    <property type="molecule type" value="Genomic_DNA"/>
</dbReference>
<keyword evidence="3" id="KW-1185">Reference proteome</keyword>